<gene>
    <name evidence="1" type="ORF">ERS008529_03495</name>
    <name evidence="2" type="ORF">ERS137968_04030</name>
</gene>
<dbReference type="EMBL" id="CWJL01000028">
    <property type="protein sequence ID" value="CRY68900.1"/>
    <property type="molecule type" value="Genomic_DNA"/>
</dbReference>
<dbReference type="Proteomes" id="UP000045840">
    <property type="component" value="Unassembled WGS sequence"/>
</dbReference>
<reference evidence="2 3" key="2">
    <citation type="submission" date="2015-03" db="EMBL/GenBank/DDBJ databases">
        <authorList>
            <consortium name="Pathogen Informatics"/>
            <person name="Murphy D."/>
        </authorList>
    </citation>
    <scope>NUCLEOTIDE SEQUENCE [LARGE SCALE GENOMIC DNA]</scope>
    <source>
        <strain evidence="3">type strain: CIP110230</strain>
        <strain evidence="2">Type strain: CIP110230</strain>
    </source>
</reference>
<evidence type="ECO:0000313" key="4">
    <source>
        <dbReference type="Proteomes" id="UP000045840"/>
    </source>
</evidence>
<dbReference type="OrthoDB" id="6480229at2"/>
<dbReference type="RefSeq" id="WP_049614406.1">
    <property type="nucleotide sequence ID" value="NZ_CAWMMU010000028.1"/>
</dbReference>
<name>A0A0T9QSW2_9GAMM</name>
<sequence length="136" mass="15356">MTLNTQNVARYLLGKGCVTKTAYFENSAIQLGSEFLFNNYRVIYRIEHSELIICYLGTISDKSTAGNFLALFNFLYHLGEDIADISTARMLVINNVANQPLQLIRNKLIRILIAKGAFSKSIDGNDWLLFDVSARE</sequence>
<evidence type="ECO:0000313" key="2">
    <source>
        <dbReference type="EMBL" id="CRY68900.1"/>
    </source>
</evidence>
<keyword evidence="3" id="KW-1185">Reference proteome</keyword>
<accession>A0A0T9QSW2</accession>
<dbReference type="Proteomes" id="UP000044625">
    <property type="component" value="Unassembled WGS sequence"/>
</dbReference>
<organism evidence="1 4">
    <name type="scientific">Yersinia pekkanenii</name>
    <dbReference type="NCBI Taxonomy" id="1288385"/>
    <lineage>
        <taxon>Bacteria</taxon>
        <taxon>Pseudomonadati</taxon>
        <taxon>Pseudomonadota</taxon>
        <taxon>Gammaproteobacteria</taxon>
        <taxon>Enterobacterales</taxon>
        <taxon>Yersiniaceae</taxon>
        <taxon>Yersinia</taxon>
    </lineage>
</organism>
<dbReference type="EMBL" id="CQAZ01000036">
    <property type="protein sequence ID" value="CNI24858.1"/>
    <property type="molecule type" value="Genomic_DNA"/>
</dbReference>
<evidence type="ECO:0000313" key="1">
    <source>
        <dbReference type="EMBL" id="CNI24858.1"/>
    </source>
</evidence>
<evidence type="ECO:0000313" key="3">
    <source>
        <dbReference type="Proteomes" id="UP000044625"/>
    </source>
</evidence>
<reference evidence="1" key="3">
    <citation type="submission" date="2015-03" db="EMBL/GenBank/DDBJ databases">
        <authorList>
            <person name="Murphy D."/>
        </authorList>
    </citation>
    <scope>NUCLEOTIDE SEQUENCE [LARGE SCALE GENOMIC DNA]</scope>
    <source>
        <strain evidence="1">A125KOH2</strain>
    </source>
</reference>
<proteinExistence type="predicted"/>
<dbReference type="STRING" id="1288385.ERS137968_04030"/>
<dbReference type="AlphaFoldDB" id="A0A0T9QSW2"/>
<protein>
    <submittedName>
        <fullName evidence="1">Pathogenicity island 2 effector protein SseE</fullName>
    </submittedName>
</protein>
<reference evidence="4" key="1">
    <citation type="submission" date="2015-03" db="EMBL/GenBank/DDBJ databases">
        <authorList>
            <consortium name="Pathogen Informatics"/>
        </authorList>
    </citation>
    <scope>NUCLEOTIDE SEQUENCE [LARGE SCALE GENOMIC DNA]</scope>
    <source>
        <strain evidence="4">A125KOH2</strain>
    </source>
</reference>